<dbReference type="Gene3D" id="3.30.465.10">
    <property type="match status" value="1"/>
</dbReference>
<dbReference type="InterPro" id="IPR016170">
    <property type="entry name" value="Cytok_DH_C_sf"/>
</dbReference>
<evidence type="ECO:0000256" key="4">
    <source>
        <dbReference type="ARBA" id="ARBA00023002"/>
    </source>
</evidence>
<dbReference type="RefSeq" id="WP_368499155.1">
    <property type="nucleotide sequence ID" value="NZ_CP162511.1"/>
</dbReference>
<evidence type="ECO:0000313" key="6">
    <source>
        <dbReference type="EMBL" id="XDI06777.1"/>
    </source>
</evidence>
<dbReference type="SUPFAM" id="SSF56176">
    <property type="entry name" value="FAD-binding/transporter-associated domain-like"/>
    <property type="match status" value="1"/>
</dbReference>
<dbReference type="AlphaFoldDB" id="A0AB39BKR9"/>
<dbReference type="Pfam" id="PF01565">
    <property type="entry name" value="FAD_binding_4"/>
    <property type="match status" value="1"/>
</dbReference>
<dbReference type="InterPro" id="IPR016164">
    <property type="entry name" value="FAD-linked_Oxase-like_C"/>
</dbReference>
<gene>
    <name evidence="6" type="ORF">ABFY20_06650</name>
</gene>
<accession>A0AB39BKR9</accession>
<proteinExistence type="predicted"/>
<dbReference type="InterPro" id="IPR016171">
    <property type="entry name" value="Vanillyl_alc_oxidase_C-sub2"/>
</dbReference>
<dbReference type="InterPro" id="IPR004113">
    <property type="entry name" value="FAD-bd_oxidored_4_C"/>
</dbReference>
<keyword evidence="4" id="KW-0560">Oxidoreductase</keyword>
<evidence type="ECO:0000256" key="2">
    <source>
        <dbReference type="ARBA" id="ARBA00022630"/>
    </source>
</evidence>
<dbReference type="InterPro" id="IPR036318">
    <property type="entry name" value="FAD-bd_PCMH-like_sf"/>
</dbReference>
<dbReference type="PANTHER" id="PTHR11748:SF114">
    <property type="entry name" value="ARYL-ALCOHOL OXIDASE VANILLYL-ALCOHOL OXIDASE (AFU_ORTHOLOGUE AFUA_3G09500)-RELATED"/>
    <property type="match status" value="1"/>
</dbReference>
<dbReference type="GO" id="GO:0004458">
    <property type="term" value="F:D-lactate dehydrogenase (cytochrome) activity"/>
    <property type="evidence" value="ECO:0007669"/>
    <property type="project" value="TreeGrafter"/>
</dbReference>
<dbReference type="InterPro" id="IPR016167">
    <property type="entry name" value="FAD-bd_PCMH_sub1"/>
</dbReference>
<dbReference type="Gene3D" id="3.40.462.10">
    <property type="entry name" value="FAD-linked oxidases, C-terminal domain"/>
    <property type="match status" value="1"/>
</dbReference>
<comment type="cofactor">
    <cofactor evidence="1">
        <name>FAD</name>
        <dbReference type="ChEBI" id="CHEBI:57692"/>
    </cofactor>
</comment>
<feature type="domain" description="FAD-binding PCMH-type" evidence="5">
    <location>
        <begin position="61"/>
        <end position="247"/>
    </location>
</feature>
<evidence type="ECO:0000256" key="3">
    <source>
        <dbReference type="ARBA" id="ARBA00022827"/>
    </source>
</evidence>
<dbReference type="InterPro" id="IPR016169">
    <property type="entry name" value="FAD-bd_PCMH_sub2"/>
</dbReference>
<keyword evidence="3" id="KW-0274">FAD</keyword>
<dbReference type="Gene3D" id="3.30.43.10">
    <property type="entry name" value="Uridine Diphospho-n-acetylenolpyruvylglucosamine Reductase, domain 2"/>
    <property type="match status" value="1"/>
</dbReference>
<dbReference type="PANTHER" id="PTHR11748">
    <property type="entry name" value="D-LACTATE DEHYDROGENASE"/>
    <property type="match status" value="1"/>
</dbReference>
<dbReference type="SUPFAM" id="SSF55103">
    <property type="entry name" value="FAD-linked oxidases, C-terminal domain"/>
    <property type="match status" value="1"/>
</dbReference>
<dbReference type="Pfam" id="PF02913">
    <property type="entry name" value="FAD-oxidase_C"/>
    <property type="match status" value="1"/>
</dbReference>
<keyword evidence="2" id="KW-0285">Flavoprotein</keyword>
<reference evidence="6" key="1">
    <citation type="submission" date="2024-05" db="EMBL/GenBank/DDBJ databases">
        <title>Herbiconiux sp. A18JL235.</title>
        <authorList>
            <person name="Zhang G."/>
        </authorList>
    </citation>
    <scope>NUCLEOTIDE SEQUENCE</scope>
    <source>
        <strain evidence="6">A18JL235</strain>
    </source>
</reference>
<sequence length="531" mass="56925">MTDAPPRSEADADTLNEAAAAPRAALDDFLSRAAAIVGAEHVSAPDDVDDYLDVYALGDPLAHLPGGAVRPAEVDEVQEVVRAANEFGVALWPVGRGKNLGYGGSAPRQSGTVVLDLGRMNRVLEVDDETAYAIVEPGVSFFDLYEELRRRESRLWSSVPDLGWGSVVGNALERGYGYTAHGDHQQFICGLEVVLPTGELIRTGMGAMPASEAWPLYRGGFGPGFEGLFLQSNLGIVTKMGIWLMPRPERFAACRVAIDSESSLPALVDAMRELGLEGMIDGVVNAANAVGVAAGSSSRERWYDGDGVVPDEIVDTIASDLGIGRWNVKFAVYGSDAMLDLKLARIDEVLAGIPGSRIVAHRYDGDASAEEVEPFDHFAAGIPGMLLAGGVRWRADRPTGAHIGLCPVSPLTGRHVVEAGRIMRTHIEAAGFDYIGGWLGTGRHAVNVLMIFFDAADAEESERVKRAFGELVPLLADAGYGEYRAHLDFMDAVASRFDFNDSSLLHFTRTLKQAVDPRGILAPGKQGVWPL</sequence>
<dbReference type="EMBL" id="CP162511">
    <property type="protein sequence ID" value="XDI06777.1"/>
    <property type="molecule type" value="Genomic_DNA"/>
</dbReference>
<dbReference type="GO" id="GO:0008720">
    <property type="term" value="F:D-lactate dehydrogenase (NAD+) activity"/>
    <property type="evidence" value="ECO:0007669"/>
    <property type="project" value="TreeGrafter"/>
</dbReference>
<evidence type="ECO:0000259" key="5">
    <source>
        <dbReference type="PROSITE" id="PS51387"/>
    </source>
</evidence>
<organism evidence="6">
    <name type="scientific">Herbiconiux sp. A18JL235</name>
    <dbReference type="NCBI Taxonomy" id="3152363"/>
    <lineage>
        <taxon>Bacteria</taxon>
        <taxon>Bacillati</taxon>
        <taxon>Actinomycetota</taxon>
        <taxon>Actinomycetes</taxon>
        <taxon>Micrococcales</taxon>
        <taxon>Microbacteriaceae</taxon>
        <taxon>Herbiconiux</taxon>
    </lineage>
</organism>
<name>A0AB39BKR9_9MICO</name>
<dbReference type="GO" id="GO:0071949">
    <property type="term" value="F:FAD binding"/>
    <property type="evidence" value="ECO:0007669"/>
    <property type="project" value="InterPro"/>
</dbReference>
<dbReference type="GO" id="GO:1903457">
    <property type="term" value="P:lactate catabolic process"/>
    <property type="evidence" value="ECO:0007669"/>
    <property type="project" value="TreeGrafter"/>
</dbReference>
<dbReference type="InterPro" id="IPR016166">
    <property type="entry name" value="FAD-bd_PCMH"/>
</dbReference>
<protein>
    <submittedName>
        <fullName evidence="6">FAD-binding oxidoreductase</fullName>
    </submittedName>
</protein>
<dbReference type="InterPro" id="IPR006094">
    <property type="entry name" value="Oxid_FAD_bind_N"/>
</dbReference>
<dbReference type="PROSITE" id="PS51387">
    <property type="entry name" value="FAD_PCMH"/>
    <property type="match status" value="1"/>
</dbReference>
<evidence type="ECO:0000256" key="1">
    <source>
        <dbReference type="ARBA" id="ARBA00001974"/>
    </source>
</evidence>
<dbReference type="Gene3D" id="1.10.45.10">
    <property type="entry name" value="Vanillyl-alcohol Oxidase, Chain A, domain 4"/>
    <property type="match status" value="1"/>
</dbReference>